<dbReference type="Gene3D" id="2.30.30.100">
    <property type="match status" value="1"/>
</dbReference>
<organism evidence="1 2">
    <name type="scientific">Flexistipes sinusarabici</name>
    <dbReference type="NCBI Taxonomy" id="2352"/>
    <lineage>
        <taxon>Bacteria</taxon>
        <taxon>Pseudomonadati</taxon>
        <taxon>Deferribacterota</taxon>
        <taxon>Deferribacteres</taxon>
        <taxon>Deferribacterales</taxon>
        <taxon>Flexistipitaceae</taxon>
        <taxon>Flexistipes</taxon>
    </lineage>
</organism>
<evidence type="ECO:0000313" key="2">
    <source>
        <dbReference type="Proteomes" id="UP000262325"/>
    </source>
</evidence>
<dbReference type="AlphaFoldDB" id="A0A3D5QC16"/>
<evidence type="ECO:0000313" key="1">
    <source>
        <dbReference type="EMBL" id="HCW92819.1"/>
    </source>
</evidence>
<name>A0A3D5QC16_FLESI</name>
<dbReference type="Proteomes" id="UP000262325">
    <property type="component" value="Unassembled WGS sequence"/>
</dbReference>
<sequence length="115" mass="12580">MAYENIRFVKLVTGDSVMGEQEEESGKIKNIALIQAIPSGNSMQVAVLPFGFPFEEEIGGEISEKDIIYEYSSVPEELKNKYLEAKSNIRISQNMDNLKDFQGGSGSGGNSGLII</sequence>
<proteinExistence type="predicted"/>
<protein>
    <submittedName>
        <fullName evidence="1">Uncharacterized protein</fullName>
    </submittedName>
</protein>
<dbReference type="EMBL" id="DPPF01000083">
    <property type="protein sequence ID" value="HCW92819.1"/>
    <property type="molecule type" value="Genomic_DNA"/>
</dbReference>
<comment type="caution">
    <text evidence="1">The sequence shown here is derived from an EMBL/GenBank/DDBJ whole genome shotgun (WGS) entry which is preliminary data.</text>
</comment>
<accession>A0A3D5QC16</accession>
<gene>
    <name evidence="1" type="ORF">DHM44_03975</name>
</gene>
<dbReference type="OMA" id="YPFDQEM"/>
<reference evidence="1 2" key="1">
    <citation type="journal article" date="2018" name="Nat. Biotechnol.">
        <title>A standardized bacterial taxonomy based on genome phylogeny substantially revises the tree of life.</title>
        <authorList>
            <person name="Parks D.H."/>
            <person name="Chuvochina M."/>
            <person name="Waite D.W."/>
            <person name="Rinke C."/>
            <person name="Skarshewski A."/>
            <person name="Chaumeil P.A."/>
            <person name="Hugenholtz P."/>
        </authorList>
    </citation>
    <scope>NUCLEOTIDE SEQUENCE [LARGE SCALE GENOMIC DNA]</scope>
    <source>
        <strain evidence="1">UBA8672</strain>
    </source>
</reference>